<reference evidence="2 3" key="1">
    <citation type="journal article" date="2017" name="BMC Genomics">
        <title>Comparative genomic and phylogenomic analyses of the Bifidobacteriaceae family.</title>
        <authorList>
            <person name="Lugli G.A."/>
            <person name="Milani C."/>
            <person name="Turroni F."/>
            <person name="Duranti S."/>
            <person name="Mancabelli L."/>
            <person name="Mangifesta M."/>
            <person name="Ferrario C."/>
            <person name="Modesto M."/>
            <person name="Mattarelli P."/>
            <person name="Jiri K."/>
            <person name="van Sinderen D."/>
            <person name="Ventura M."/>
        </authorList>
    </citation>
    <scope>NUCLEOTIDE SEQUENCE [LARGE SCALE GENOMIC DNA]</scope>
    <source>
        <strain evidence="2 3">DSM 24742</strain>
    </source>
</reference>
<keyword evidence="3" id="KW-1185">Reference proteome</keyword>
<organism evidence="2 3">
    <name type="scientific">Pseudoscardovia radai</name>
    <dbReference type="NCBI Taxonomy" id="987066"/>
    <lineage>
        <taxon>Bacteria</taxon>
        <taxon>Bacillati</taxon>
        <taxon>Actinomycetota</taxon>
        <taxon>Actinomycetes</taxon>
        <taxon>Bifidobacteriales</taxon>
        <taxon>Bifidobacteriaceae</taxon>
        <taxon>Pseudoscardovia</taxon>
    </lineage>
</organism>
<sequence>MTRWANGHRHDEKDDAFVSDFGGIGDEPDVLAHDAGADSGNAADAADMAKRISSKEKSSKSTAPDAPMPASPTPADASTPDDAASPRLDPDRRIGMPGGTPLVEAIVREEWKQFQDVNNEGGRAACQGNWPVFHQMRLSQFLTWPEDLKSSYLADLRGAAAEGRNLLTEKYARMMASTDPVYYRERLEPFLPAIGEARTAQQERIIARQVAWAADFAARYPRLGAGMRRLRTSDDTRDATSFETYLRGELGTYSQHTLDLYDAMIDDDVRLGRNLTELTIYNTVLLGGFASLDEAEHAQPAA</sequence>
<dbReference type="Proteomes" id="UP000216725">
    <property type="component" value="Unassembled WGS sequence"/>
</dbReference>
<dbReference type="AlphaFoldDB" id="A0A261EZV8"/>
<gene>
    <name evidence="2" type="ORF">PSRA_0593</name>
</gene>
<evidence type="ECO:0000313" key="3">
    <source>
        <dbReference type="Proteomes" id="UP000216725"/>
    </source>
</evidence>
<dbReference type="Pfam" id="PF13526">
    <property type="entry name" value="DUF4125"/>
    <property type="match status" value="1"/>
</dbReference>
<feature type="region of interest" description="Disordered" evidence="1">
    <location>
        <begin position="1"/>
        <end position="99"/>
    </location>
</feature>
<dbReference type="EMBL" id="MWWR01000004">
    <property type="protein sequence ID" value="OZG52404.1"/>
    <property type="molecule type" value="Genomic_DNA"/>
</dbReference>
<accession>A0A261EZV8</accession>
<evidence type="ECO:0000313" key="2">
    <source>
        <dbReference type="EMBL" id="OZG52404.1"/>
    </source>
</evidence>
<evidence type="ECO:0008006" key="4">
    <source>
        <dbReference type="Google" id="ProtNLM"/>
    </source>
</evidence>
<feature type="compositionally biased region" description="Low complexity" evidence="1">
    <location>
        <begin position="73"/>
        <end position="86"/>
    </location>
</feature>
<dbReference type="InterPro" id="IPR025191">
    <property type="entry name" value="DUF4125"/>
</dbReference>
<comment type="caution">
    <text evidence="2">The sequence shown here is derived from an EMBL/GenBank/DDBJ whole genome shotgun (WGS) entry which is preliminary data.</text>
</comment>
<feature type="compositionally biased region" description="Basic and acidic residues" evidence="1">
    <location>
        <begin position="47"/>
        <end position="59"/>
    </location>
</feature>
<evidence type="ECO:0000256" key="1">
    <source>
        <dbReference type="SAM" id="MobiDB-lite"/>
    </source>
</evidence>
<protein>
    <recommendedName>
        <fullName evidence="4">DUF4125 domain-containing protein</fullName>
    </recommendedName>
</protein>
<feature type="compositionally biased region" description="Low complexity" evidence="1">
    <location>
        <begin position="37"/>
        <end position="46"/>
    </location>
</feature>
<name>A0A261EZV8_9BIFI</name>
<proteinExistence type="predicted"/>